<evidence type="ECO:0000256" key="8">
    <source>
        <dbReference type="SAM" id="Phobius"/>
    </source>
</evidence>
<feature type="binding site" evidence="7">
    <location>
        <position position="203"/>
    </location>
    <ligand>
        <name>Zn(2+)</name>
        <dbReference type="ChEBI" id="CHEBI:29105"/>
    </ligand>
</feature>
<dbReference type="InterPro" id="IPR004254">
    <property type="entry name" value="AdipoR/HlyIII-related"/>
</dbReference>
<dbReference type="AlphaFoldDB" id="A0A0M5IRB4"/>
<keyword evidence="4 8" id="KW-0812">Transmembrane</keyword>
<dbReference type="OrthoDB" id="9813689at2"/>
<proteinExistence type="inferred from homology"/>
<keyword evidence="3" id="KW-1003">Cell membrane</keyword>
<reference evidence="9 10" key="1">
    <citation type="submission" date="2015-07" db="EMBL/GenBank/DDBJ databases">
        <title>Isolation and Genomic Characterization of a Novel Halophilic Metal-Reducing Deltaproteobacterium from the Deep Subsurface.</title>
        <authorList>
            <person name="Badalamenti J.P."/>
            <person name="Summers Z.M."/>
            <person name="Gralnick J.A."/>
            <person name="Bond D.R."/>
        </authorList>
    </citation>
    <scope>NUCLEOTIDE SEQUENCE [LARGE SCALE GENOMIC DNA]</scope>
    <source>
        <strain evidence="9 10">WTL</strain>
    </source>
</reference>
<feature type="transmembrane region" description="Helical" evidence="8">
    <location>
        <begin position="23"/>
        <end position="42"/>
    </location>
</feature>
<name>A0A0M5IRB4_9BACT</name>
<feature type="transmembrane region" description="Helical" evidence="8">
    <location>
        <begin position="94"/>
        <end position="112"/>
    </location>
</feature>
<dbReference type="PATRIC" id="fig|1603606.3.peg.1975"/>
<evidence type="ECO:0000313" key="9">
    <source>
        <dbReference type="EMBL" id="ALC16594.1"/>
    </source>
</evidence>
<evidence type="ECO:0000256" key="2">
    <source>
        <dbReference type="ARBA" id="ARBA00008488"/>
    </source>
</evidence>
<keyword evidence="6 8" id="KW-0472">Membrane</keyword>
<dbReference type="PANTHER" id="PTHR20855">
    <property type="entry name" value="ADIPOR/PROGESTIN RECEPTOR-RELATED"/>
    <property type="match status" value="1"/>
</dbReference>
<dbReference type="KEGG" id="des:DSOUD_1819"/>
<feature type="transmembrane region" description="Helical" evidence="8">
    <location>
        <begin position="173"/>
        <end position="192"/>
    </location>
</feature>
<dbReference type="STRING" id="1603606.DSOUD_1819"/>
<dbReference type="Pfam" id="PF03006">
    <property type="entry name" value="HlyIII"/>
    <property type="match status" value="1"/>
</dbReference>
<dbReference type="RefSeq" id="WP_053550680.1">
    <property type="nucleotide sequence ID" value="NZ_CP010802.1"/>
</dbReference>
<protein>
    <submittedName>
        <fullName evidence="9">Channel protein, hemolysin III family</fullName>
    </submittedName>
</protein>
<sequence>MKSTTEKKTVSDRLTFYTQEEELLNRFTHGLGALLSVVGLVFLLTRPQVLADGWRLFSCAIYGGTLVLFYLMSTIYHTVRSPGVKYVFRILDHASIYLVIAGTYTPFALVSLRATWGWTIFVVIWVLAIAGTVLKVFMTHRLRILGPLLYIAMGWLIVIPIKPLLAAVPLPGVIWLFAGGLAYTLGVAFYAWEALHNNHAIWHLFVLAGSACHYVAIYGYVALT</sequence>
<keyword evidence="7" id="KW-0479">Metal-binding</keyword>
<dbReference type="GO" id="GO:0005886">
    <property type="term" value="C:plasma membrane"/>
    <property type="evidence" value="ECO:0007669"/>
    <property type="project" value="UniProtKB-SubCell"/>
</dbReference>
<keyword evidence="7" id="KW-0862">Zinc</keyword>
<dbReference type="Proteomes" id="UP000057158">
    <property type="component" value="Chromosome"/>
</dbReference>
<dbReference type="EMBL" id="CP010802">
    <property type="protein sequence ID" value="ALC16594.1"/>
    <property type="molecule type" value="Genomic_DNA"/>
</dbReference>
<accession>A0A0M5IRB4</accession>
<evidence type="ECO:0000256" key="4">
    <source>
        <dbReference type="ARBA" id="ARBA00022692"/>
    </source>
</evidence>
<keyword evidence="5 8" id="KW-1133">Transmembrane helix</keyword>
<dbReference type="InterPro" id="IPR005744">
    <property type="entry name" value="Hy-lIII"/>
</dbReference>
<dbReference type="GO" id="GO:0046872">
    <property type="term" value="F:metal ion binding"/>
    <property type="evidence" value="ECO:0007669"/>
    <property type="project" value="UniProtKB-KW"/>
</dbReference>
<dbReference type="GO" id="GO:0140911">
    <property type="term" value="F:pore-forming activity"/>
    <property type="evidence" value="ECO:0007669"/>
    <property type="project" value="InterPro"/>
</dbReference>
<organism evidence="9 10">
    <name type="scientific">Desulfuromonas soudanensis</name>
    <dbReference type="NCBI Taxonomy" id="1603606"/>
    <lineage>
        <taxon>Bacteria</taxon>
        <taxon>Pseudomonadati</taxon>
        <taxon>Thermodesulfobacteriota</taxon>
        <taxon>Desulfuromonadia</taxon>
        <taxon>Desulfuromonadales</taxon>
        <taxon>Desulfuromonadaceae</taxon>
        <taxon>Desulfuromonas</taxon>
    </lineage>
</organism>
<gene>
    <name evidence="9" type="ORF">DSOUD_1819</name>
</gene>
<evidence type="ECO:0000256" key="3">
    <source>
        <dbReference type="ARBA" id="ARBA00022475"/>
    </source>
</evidence>
<feature type="transmembrane region" description="Helical" evidence="8">
    <location>
        <begin position="204"/>
        <end position="223"/>
    </location>
</feature>
<evidence type="ECO:0000256" key="6">
    <source>
        <dbReference type="ARBA" id="ARBA00023136"/>
    </source>
</evidence>
<evidence type="ECO:0000256" key="1">
    <source>
        <dbReference type="ARBA" id="ARBA00004651"/>
    </source>
</evidence>
<feature type="transmembrane region" description="Helical" evidence="8">
    <location>
        <begin position="144"/>
        <end position="161"/>
    </location>
</feature>
<comment type="subcellular location">
    <subcellularLocation>
        <location evidence="1">Cell membrane</location>
        <topology evidence="1">Multi-pass membrane protein</topology>
    </subcellularLocation>
</comment>
<evidence type="ECO:0000256" key="7">
    <source>
        <dbReference type="PIRSR" id="PIRSR604254-1"/>
    </source>
</evidence>
<feature type="transmembrane region" description="Helical" evidence="8">
    <location>
        <begin position="118"/>
        <end position="137"/>
    </location>
</feature>
<comment type="similarity">
    <text evidence="2">Belongs to the UPF0073 (Hly-III) family.</text>
</comment>
<dbReference type="NCBIfam" id="TIGR01065">
    <property type="entry name" value="hlyIII"/>
    <property type="match status" value="1"/>
</dbReference>
<dbReference type="PANTHER" id="PTHR20855:SF3">
    <property type="entry name" value="LD03007P"/>
    <property type="match status" value="1"/>
</dbReference>
<feature type="transmembrane region" description="Helical" evidence="8">
    <location>
        <begin position="54"/>
        <end position="73"/>
    </location>
</feature>
<keyword evidence="10" id="KW-1185">Reference proteome</keyword>
<evidence type="ECO:0000313" key="10">
    <source>
        <dbReference type="Proteomes" id="UP000057158"/>
    </source>
</evidence>
<evidence type="ECO:0000256" key="5">
    <source>
        <dbReference type="ARBA" id="ARBA00022989"/>
    </source>
</evidence>
<feature type="binding site" evidence="7">
    <location>
        <position position="199"/>
    </location>
    <ligand>
        <name>Zn(2+)</name>
        <dbReference type="ChEBI" id="CHEBI:29105"/>
    </ligand>
</feature>
<feature type="binding site" evidence="7">
    <location>
        <position position="77"/>
    </location>
    <ligand>
        <name>Zn(2+)</name>
        <dbReference type="ChEBI" id="CHEBI:29105"/>
    </ligand>
</feature>